<feature type="transmembrane region" description="Helical" evidence="20">
    <location>
        <begin position="145"/>
        <end position="166"/>
    </location>
</feature>
<evidence type="ECO:0000256" key="17">
    <source>
        <dbReference type="ARBA" id="ARBA00061233"/>
    </source>
</evidence>
<dbReference type="SUPFAM" id="SSF81342">
    <property type="entry name" value="Transmembrane di-heme cytochromes"/>
    <property type="match status" value="1"/>
</dbReference>
<keyword evidence="12 20" id="KW-1133">Transmembrane helix</keyword>
<evidence type="ECO:0000256" key="18">
    <source>
        <dbReference type="PIRSR" id="PIRSR038885-1"/>
    </source>
</evidence>
<feature type="transmembrane region" description="Helical" evidence="20">
    <location>
        <begin position="288"/>
        <end position="307"/>
    </location>
</feature>
<dbReference type="SUPFAM" id="SSF81648">
    <property type="entry name" value="a domain/subunit of cytochrome bc1 complex (Ubiquinol-cytochrome c reductase)"/>
    <property type="match status" value="1"/>
</dbReference>
<evidence type="ECO:0000256" key="13">
    <source>
        <dbReference type="ARBA" id="ARBA00023004"/>
    </source>
</evidence>
<dbReference type="PIRSF" id="PIRSF038885">
    <property type="entry name" value="COB"/>
    <property type="match status" value="1"/>
</dbReference>
<feature type="transmembrane region" description="Helical" evidence="20">
    <location>
        <begin position="178"/>
        <end position="200"/>
    </location>
</feature>
<comment type="subunit">
    <text evidence="3">The cytochrome bc1 complex contains 11 subunits: 3 respiratory subunits (MT-CYB, CYC1 and UQCRFS1), 2 core proteins (UQCRC1 and UQCRC2) and 6 low-molecular weight proteins (UQCRH/QCR6, UQCRB/QCR7, UQCRQ/QCR8, UQCR10/QCR9, UQCR11/QCR10 and a cleavage product of UQCRFS1). This cytochrome bc1 complex then forms a dimer.</text>
</comment>
<feature type="binding site" description="axial binding residue" evidence="19">
    <location>
        <position position="182"/>
    </location>
    <ligand>
        <name>heme b</name>
        <dbReference type="ChEBI" id="CHEBI:60344"/>
        <label>b562</label>
    </ligand>
    <ligandPart>
        <name>Fe</name>
        <dbReference type="ChEBI" id="CHEBI:18248"/>
    </ligandPart>
</feature>
<evidence type="ECO:0000259" key="21">
    <source>
        <dbReference type="PROSITE" id="PS51002"/>
    </source>
</evidence>
<evidence type="ECO:0000256" key="11">
    <source>
        <dbReference type="ARBA" id="ARBA00022982"/>
    </source>
</evidence>
<dbReference type="Pfam" id="PF00033">
    <property type="entry name" value="Cytochrome_B"/>
    <property type="match status" value="1"/>
</dbReference>
<name>A0A7R6MC89_MICAR</name>
<dbReference type="InterPro" id="IPR027387">
    <property type="entry name" value="Cytb/b6-like_sf"/>
</dbReference>
<keyword evidence="8 20" id="KW-0812">Transmembrane</keyword>
<evidence type="ECO:0000256" key="7">
    <source>
        <dbReference type="ARBA" id="ARBA00022660"/>
    </source>
</evidence>
<evidence type="ECO:0000256" key="6">
    <source>
        <dbReference type="ARBA" id="ARBA00022617"/>
    </source>
</evidence>
<keyword evidence="13 19" id="KW-0408">Iron</keyword>
<keyword evidence="10" id="KW-0999">Mitochondrion inner membrane</keyword>
<feature type="domain" description="Cytochrome b/b6 N-terminal region profile" evidence="21">
    <location>
        <begin position="1"/>
        <end position="209"/>
    </location>
</feature>
<feature type="binding site" description="axial binding residue" evidence="19">
    <location>
        <position position="83"/>
    </location>
    <ligand>
        <name>heme b</name>
        <dbReference type="ChEBI" id="CHEBI:60344"/>
        <label>b562</label>
    </ligand>
    <ligandPart>
        <name>Fe</name>
        <dbReference type="ChEBI" id="CHEBI:18248"/>
    </ligandPart>
</feature>
<keyword evidence="9 19" id="KW-0479">Metal-binding</keyword>
<feature type="transmembrane region" description="Helical" evidence="20">
    <location>
        <begin position="229"/>
        <end position="246"/>
    </location>
</feature>
<organism evidence="23">
    <name type="scientific">Microtus arvalis</name>
    <name type="common">Common vole</name>
    <name type="synonym">Field vole</name>
    <dbReference type="NCBI Taxonomy" id="47230"/>
    <lineage>
        <taxon>Eukaryota</taxon>
        <taxon>Metazoa</taxon>
        <taxon>Chordata</taxon>
        <taxon>Craniata</taxon>
        <taxon>Vertebrata</taxon>
        <taxon>Euteleostomi</taxon>
        <taxon>Mammalia</taxon>
        <taxon>Eutheria</taxon>
        <taxon>Euarchontoglires</taxon>
        <taxon>Glires</taxon>
        <taxon>Rodentia</taxon>
        <taxon>Myomorpha</taxon>
        <taxon>Muroidea</taxon>
        <taxon>Cricetidae</taxon>
        <taxon>Arvicolinae</taxon>
        <taxon>Microtus</taxon>
    </lineage>
</organism>
<gene>
    <name evidence="23" type="primary">cytb</name>
</gene>
<evidence type="ECO:0000256" key="20">
    <source>
        <dbReference type="RuleBase" id="RU362117"/>
    </source>
</evidence>
<dbReference type="InterPro" id="IPR030689">
    <property type="entry name" value="Cytochrome_b"/>
</dbReference>
<dbReference type="GO" id="GO:0045275">
    <property type="term" value="C:respiratory chain complex III"/>
    <property type="evidence" value="ECO:0007669"/>
    <property type="project" value="InterPro"/>
</dbReference>
<dbReference type="Pfam" id="PF00032">
    <property type="entry name" value="Cytochrom_B_C"/>
    <property type="match status" value="1"/>
</dbReference>
<evidence type="ECO:0000256" key="8">
    <source>
        <dbReference type="ARBA" id="ARBA00022692"/>
    </source>
</evidence>
<dbReference type="GO" id="GO:0016491">
    <property type="term" value="F:oxidoreductase activity"/>
    <property type="evidence" value="ECO:0007669"/>
    <property type="project" value="UniProtKB-UniRule"/>
</dbReference>
<proteinExistence type="inferred from homology"/>
<dbReference type="GO" id="GO:0006122">
    <property type="term" value="P:mitochondrial electron transport, ubiquinol to cytochrome c"/>
    <property type="evidence" value="ECO:0007669"/>
    <property type="project" value="TreeGrafter"/>
</dbReference>
<dbReference type="InterPro" id="IPR036150">
    <property type="entry name" value="Cyt_b/b6_C_sf"/>
</dbReference>
<evidence type="ECO:0000256" key="2">
    <source>
        <dbReference type="ARBA" id="ARBA00004448"/>
    </source>
</evidence>
<comment type="subcellular location">
    <subcellularLocation>
        <location evidence="2">Mitochondrion inner membrane</location>
        <topology evidence="2">Multi-pass membrane protein</topology>
    </subcellularLocation>
</comment>
<reference evidence="23" key="1">
    <citation type="submission" date="2017-12" db="EMBL/GenBank/DDBJ databases">
        <title>Phylogeography of the common vole Microtus arvalis, the obscurus form (Rodentia, Arvicolinae): new data on mitochondrial DNA variability.</title>
        <authorList>
            <person name="Sibiryakov P.A."/>
            <person name="Tovpinets N.N."/>
            <person name="Dupal T.A."/>
            <person name="Semerikov V.L."/>
            <person name="Yalkovskaya L.E."/>
            <person name="Markova E.A."/>
        </authorList>
    </citation>
    <scope>NUCLEOTIDE SEQUENCE</scope>
</reference>
<dbReference type="EMBL" id="MG703015">
    <property type="protein sequence ID" value="AXY97310.1"/>
    <property type="molecule type" value="Genomic_DNA"/>
</dbReference>
<evidence type="ECO:0000256" key="14">
    <source>
        <dbReference type="ARBA" id="ARBA00023075"/>
    </source>
</evidence>
<comment type="function">
    <text evidence="1 20">Component of the ubiquinol-cytochrome c reductase complex (complex III or cytochrome b-c1 complex) that is part of the mitochondrial respiratory chain. The b-c1 complex mediates electron transfer from ubiquinol to cytochrome c. Contributes to the generation of a proton gradient across the mitochondrial membrane that is then used for ATP synthesis.</text>
</comment>
<feature type="transmembrane region" description="Helical" evidence="20">
    <location>
        <begin position="319"/>
        <end position="339"/>
    </location>
</feature>
<evidence type="ECO:0000256" key="4">
    <source>
        <dbReference type="ARBA" id="ARBA00013531"/>
    </source>
</evidence>
<feature type="transmembrane region" description="Helical" evidence="20">
    <location>
        <begin position="87"/>
        <end position="107"/>
    </location>
</feature>
<dbReference type="PANTHER" id="PTHR19271:SF16">
    <property type="entry name" value="CYTOCHROME B"/>
    <property type="match status" value="1"/>
</dbReference>
<geneLocation type="mitochondrion" evidence="23"/>
<evidence type="ECO:0000313" key="23">
    <source>
        <dbReference type="EMBL" id="AXY97310.1"/>
    </source>
</evidence>
<feature type="transmembrane region" description="Helical" evidence="20">
    <location>
        <begin position="113"/>
        <end position="133"/>
    </location>
</feature>
<dbReference type="PROSITE" id="PS51002">
    <property type="entry name" value="CYTB_NTER"/>
    <property type="match status" value="1"/>
</dbReference>
<feature type="binding site" evidence="18">
    <location>
        <position position="201"/>
    </location>
    <ligand>
        <name>a ubiquinone</name>
        <dbReference type="ChEBI" id="CHEBI:16389"/>
    </ligand>
</feature>
<dbReference type="Gene3D" id="1.20.810.10">
    <property type="entry name" value="Cytochrome Bc1 Complex, Chain C"/>
    <property type="match status" value="1"/>
</dbReference>
<comment type="cofactor">
    <cofactor evidence="20">
        <name>heme b</name>
        <dbReference type="ChEBI" id="CHEBI:60344"/>
    </cofactor>
    <text evidence="20">Binds 2 heme groups non-covalently.</text>
</comment>
<dbReference type="InterPro" id="IPR005797">
    <property type="entry name" value="Cyt_b/b6_N"/>
</dbReference>
<dbReference type="GO" id="GO:0046872">
    <property type="term" value="F:metal ion binding"/>
    <property type="evidence" value="ECO:0007669"/>
    <property type="project" value="UniProtKB-UniRule"/>
</dbReference>
<evidence type="ECO:0000256" key="12">
    <source>
        <dbReference type="ARBA" id="ARBA00022989"/>
    </source>
</evidence>
<keyword evidence="7 20" id="KW-0679">Respiratory chain</keyword>
<dbReference type="PROSITE" id="PS51003">
    <property type="entry name" value="CYTB_CTER"/>
    <property type="match status" value="1"/>
</dbReference>
<evidence type="ECO:0000256" key="19">
    <source>
        <dbReference type="PIRSR" id="PIRSR038885-2"/>
    </source>
</evidence>
<evidence type="ECO:0000256" key="5">
    <source>
        <dbReference type="ARBA" id="ARBA00022448"/>
    </source>
</evidence>
<dbReference type="PANTHER" id="PTHR19271">
    <property type="entry name" value="CYTOCHROME B"/>
    <property type="match status" value="1"/>
</dbReference>
<keyword evidence="16 20" id="KW-0472">Membrane</keyword>
<evidence type="ECO:0000256" key="9">
    <source>
        <dbReference type="ARBA" id="ARBA00022723"/>
    </source>
</evidence>
<feature type="transmembrane region" description="Helical" evidence="20">
    <location>
        <begin position="345"/>
        <end position="369"/>
    </location>
</feature>
<dbReference type="EMBL" id="MG703083">
    <property type="protein sequence ID" value="AXY97378.1"/>
    <property type="molecule type" value="Genomic_DNA"/>
</dbReference>
<evidence type="ECO:0000256" key="16">
    <source>
        <dbReference type="ARBA" id="ARBA00023136"/>
    </source>
</evidence>
<evidence type="ECO:0000256" key="10">
    <source>
        <dbReference type="ARBA" id="ARBA00022792"/>
    </source>
</evidence>
<keyword evidence="15 20" id="KW-0496">Mitochondrion</keyword>
<dbReference type="GO" id="GO:0005743">
    <property type="term" value="C:mitochondrial inner membrane"/>
    <property type="evidence" value="ECO:0007669"/>
    <property type="project" value="UniProtKB-SubCell"/>
</dbReference>
<keyword evidence="11 20" id="KW-0249">Electron transport</keyword>
<dbReference type="CDD" id="cd00284">
    <property type="entry name" value="Cytochrome_b_N"/>
    <property type="match status" value="1"/>
</dbReference>
<comment type="similarity">
    <text evidence="17 20">Belongs to the cytochrome b family.</text>
</comment>
<sequence length="380" mass="42813">MTIIRKKHPLIKIINHSFVDLPAPSNISSWWNFGSLLGLCLITQILTGLFLAMHYTSDTATAFSSVAHICRDVNYGWLIRYMHANGASMFFICLFLHVGRGVYYGSYNMIETWNMGIVLLFAVMATAFMGYVLPWGQMSFWGATVITNLLSAIPYIGTTLVEWIWGGFSVDKATLTRFFAFHFILPFIITALVLVHLLFLHETGSNNPTGLNSDADKIPFHPYYTVKDFLGVLILLMAFMILTLFFPDILGDPDNYTPANPLNTPPHIKPEWYFLFAYAILRSIPNKLGGVLALILSIVILAFMPLLHTSKQRALTFRPITQTMYWILVADLLVLTWIGGQPVEYPFIIIGQTASIAYFAIIVIFMPIAGMIENDIMDLD</sequence>
<keyword evidence="6 19" id="KW-0349">Heme</keyword>
<dbReference type="InterPro" id="IPR016174">
    <property type="entry name" value="Di-haem_cyt_TM"/>
</dbReference>
<dbReference type="AlphaFoldDB" id="A0A7R6MC89"/>
<evidence type="ECO:0000256" key="15">
    <source>
        <dbReference type="ARBA" id="ARBA00023128"/>
    </source>
</evidence>
<dbReference type="InterPro" id="IPR048259">
    <property type="entry name" value="Cytochrome_b_N_euk/bac"/>
</dbReference>
<feature type="domain" description="Cytochrome b/b6 C-terminal region profile" evidence="22">
    <location>
        <begin position="210"/>
        <end position="380"/>
    </location>
</feature>
<dbReference type="GO" id="GO:0008121">
    <property type="term" value="F:quinol-cytochrome-c reductase activity"/>
    <property type="evidence" value="ECO:0007669"/>
    <property type="project" value="InterPro"/>
</dbReference>
<evidence type="ECO:0000256" key="3">
    <source>
        <dbReference type="ARBA" id="ARBA00011088"/>
    </source>
</evidence>
<accession>A0A7R6MC89</accession>
<dbReference type="InterPro" id="IPR005798">
    <property type="entry name" value="Cyt_b/b6_C"/>
</dbReference>
<evidence type="ECO:0000259" key="22">
    <source>
        <dbReference type="PROSITE" id="PS51003"/>
    </source>
</evidence>
<feature type="binding site" description="axial binding residue" evidence="19">
    <location>
        <position position="97"/>
    </location>
    <ligand>
        <name>heme b</name>
        <dbReference type="ChEBI" id="CHEBI:60344"/>
        <label>b566</label>
    </ligand>
    <ligandPart>
        <name>Fe</name>
        <dbReference type="ChEBI" id="CHEBI:18248"/>
    </ligandPart>
</feature>
<comment type="cofactor">
    <cofactor evidence="19">
        <name>heme</name>
        <dbReference type="ChEBI" id="CHEBI:30413"/>
    </cofactor>
    <text evidence="19">Binds 2 heme groups non-covalently.</text>
</comment>
<feature type="binding site" description="axial binding residue" evidence="19">
    <location>
        <position position="196"/>
    </location>
    <ligand>
        <name>heme b</name>
        <dbReference type="ChEBI" id="CHEBI:60344"/>
        <label>b566</label>
    </ligand>
    <ligandPart>
        <name>Fe</name>
        <dbReference type="ChEBI" id="CHEBI:18248"/>
    </ligandPart>
</feature>
<keyword evidence="5 20" id="KW-0813">Transport</keyword>
<protein>
    <recommendedName>
        <fullName evidence="4 20">Cytochrome b</fullName>
    </recommendedName>
</protein>
<dbReference type="InterPro" id="IPR048260">
    <property type="entry name" value="Cytochrome_b_C_euk/bac"/>
</dbReference>
<keyword evidence="14" id="KW-0830">Ubiquinone</keyword>
<dbReference type="FunFam" id="1.20.810.10:FF:000002">
    <property type="entry name" value="Cytochrome b"/>
    <property type="match status" value="1"/>
</dbReference>
<dbReference type="CDD" id="cd00290">
    <property type="entry name" value="cytochrome_b_C"/>
    <property type="match status" value="1"/>
</dbReference>
<feature type="transmembrane region" description="Helical" evidence="20">
    <location>
        <begin position="30"/>
        <end position="52"/>
    </location>
</feature>
<evidence type="ECO:0000256" key="1">
    <source>
        <dbReference type="ARBA" id="ARBA00002566"/>
    </source>
</evidence>